<dbReference type="PANTHER" id="PTHR30093:SF2">
    <property type="entry name" value="TYPE II SECRETION SYSTEM PROTEIN H"/>
    <property type="match status" value="1"/>
</dbReference>
<accession>A0A517T9W2</accession>
<keyword evidence="1" id="KW-0812">Transmembrane</keyword>
<evidence type="ECO:0000256" key="1">
    <source>
        <dbReference type="SAM" id="Phobius"/>
    </source>
</evidence>
<dbReference type="Pfam" id="PF07596">
    <property type="entry name" value="SBP_bac_10"/>
    <property type="match status" value="1"/>
</dbReference>
<keyword evidence="1" id="KW-1133">Transmembrane helix</keyword>
<dbReference type="NCBIfam" id="TIGR04294">
    <property type="entry name" value="pre_pil_HX9DG"/>
    <property type="match status" value="1"/>
</dbReference>
<dbReference type="EMBL" id="CP036316">
    <property type="protein sequence ID" value="QDT65165.1"/>
    <property type="molecule type" value="Genomic_DNA"/>
</dbReference>
<evidence type="ECO:0000313" key="3">
    <source>
        <dbReference type="EMBL" id="QDT65165.1"/>
    </source>
</evidence>
<dbReference type="AlphaFoldDB" id="A0A517T9W2"/>
<evidence type="ECO:0000259" key="2">
    <source>
        <dbReference type="Pfam" id="PF07596"/>
    </source>
</evidence>
<dbReference type="InterPro" id="IPR045584">
    <property type="entry name" value="Pilin-like"/>
</dbReference>
<dbReference type="Pfam" id="PF07963">
    <property type="entry name" value="N_methyl"/>
    <property type="match status" value="1"/>
</dbReference>
<feature type="domain" description="DUF1559" evidence="2">
    <location>
        <begin position="36"/>
        <end position="285"/>
    </location>
</feature>
<dbReference type="Gene3D" id="3.30.700.10">
    <property type="entry name" value="Glycoprotein, Type 4 Pilin"/>
    <property type="match status" value="1"/>
</dbReference>
<dbReference type="RefSeq" id="WP_145262947.1">
    <property type="nucleotide sequence ID" value="NZ_CP036316.1"/>
</dbReference>
<dbReference type="NCBIfam" id="TIGR02532">
    <property type="entry name" value="IV_pilin_GFxxxE"/>
    <property type="match status" value="1"/>
</dbReference>
<keyword evidence="1" id="KW-0472">Membrane</keyword>
<protein>
    <submittedName>
        <fullName evidence="3">Putative major pilin subunit</fullName>
    </submittedName>
</protein>
<name>A0A517T9W2_9PLAN</name>
<dbReference type="InterPro" id="IPR027558">
    <property type="entry name" value="Pre_pil_HX9DG_C"/>
</dbReference>
<feature type="transmembrane region" description="Helical" evidence="1">
    <location>
        <begin position="12"/>
        <end position="35"/>
    </location>
</feature>
<dbReference type="SUPFAM" id="SSF54523">
    <property type="entry name" value="Pili subunits"/>
    <property type="match status" value="1"/>
</dbReference>
<proteinExistence type="predicted"/>
<reference evidence="3 4" key="1">
    <citation type="submission" date="2019-02" db="EMBL/GenBank/DDBJ databases">
        <title>Deep-cultivation of Planctomycetes and their phenomic and genomic characterization uncovers novel biology.</title>
        <authorList>
            <person name="Wiegand S."/>
            <person name="Jogler M."/>
            <person name="Boedeker C."/>
            <person name="Pinto D."/>
            <person name="Vollmers J."/>
            <person name="Rivas-Marin E."/>
            <person name="Kohn T."/>
            <person name="Peeters S.H."/>
            <person name="Heuer A."/>
            <person name="Rast P."/>
            <person name="Oberbeckmann S."/>
            <person name="Bunk B."/>
            <person name="Jeske O."/>
            <person name="Meyerdierks A."/>
            <person name="Storesund J.E."/>
            <person name="Kallscheuer N."/>
            <person name="Luecker S."/>
            <person name="Lage O.M."/>
            <person name="Pohl T."/>
            <person name="Merkel B.J."/>
            <person name="Hornburger P."/>
            <person name="Mueller R.-W."/>
            <person name="Bruemmer F."/>
            <person name="Labrenz M."/>
            <person name="Spormann A.M."/>
            <person name="Op den Camp H."/>
            <person name="Overmann J."/>
            <person name="Amann R."/>
            <person name="Jetten M.S.M."/>
            <person name="Mascher T."/>
            <person name="Medema M.H."/>
            <person name="Devos D.P."/>
            <person name="Kaster A.-K."/>
            <person name="Ovreas L."/>
            <person name="Rohde M."/>
            <person name="Galperin M.Y."/>
            <person name="Jogler C."/>
        </authorList>
    </citation>
    <scope>NUCLEOTIDE SEQUENCE [LARGE SCALE GENOMIC DNA]</scope>
    <source>
        <strain evidence="3 4">V22</strain>
    </source>
</reference>
<dbReference type="KEGG" id="chya:V22_24120"/>
<dbReference type="InterPro" id="IPR011453">
    <property type="entry name" value="DUF1559"/>
</dbReference>
<evidence type="ECO:0000313" key="4">
    <source>
        <dbReference type="Proteomes" id="UP000319976"/>
    </source>
</evidence>
<keyword evidence="4" id="KW-1185">Reference proteome</keyword>
<dbReference type="OrthoDB" id="248936at2"/>
<sequence>MTLDSTGKSRGFTIVELLVVIAVIAILIALLLPAVQQARETARRSSCQNNFKQVGIALHNYHDAHSVFPLSDHRDDGRGGSCTGTEWNVTDIYRYSWGAMLLPYLEQAAIYQEFDFGVNYNSSPSKEIDAVGATVVTFLCPSDPQQDARCNRTGAIDNGSVKDDLGRTNMAGVADSVTWECNTGWGQTDGDGMLYNHSKTRMRDATDGTSNTLIVSEVTGSTTGTFDCNHWAVVNHIDTAGGINGPNTLPGDGTWSLSSQQASSWHVGGCNFLMTDGSVHFLSENMSSVVLRDITTRSGGEVAVY</sequence>
<dbReference type="PANTHER" id="PTHR30093">
    <property type="entry name" value="GENERAL SECRETION PATHWAY PROTEIN G"/>
    <property type="match status" value="1"/>
</dbReference>
<organism evidence="3 4">
    <name type="scientific">Calycomorphotria hydatis</name>
    <dbReference type="NCBI Taxonomy" id="2528027"/>
    <lineage>
        <taxon>Bacteria</taxon>
        <taxon>Pseudomonadati</taxon>
        <taxon>Planctomycetota</taxon>
        <taxon>Planctomycetia</taxon>
        <taxon>Planctomycetales</taxon>
        <taxon>Planctomycetaceae</taxon>
        <taxon>Calycomorphotria</taxon>
    </lineage>
</organism>
<dbReference type="InterPro" id="IPR012902">
    <property type="entry name" value="N_methyl_site"/>
</dbReference>
<dbReference type="Proteomes" id="UP000319976">
    <property type="component" value="Chromosome"/>
</dbReference>
<gene>
    <name evidence="3" type="ORF">V22_24120</name>
</gene>